<evidence type="ECO:0000313" key="2">
    <source>
        <dbReference type="EMBL" id="KAG2089741.1"/>
    </source>
</evidence>
<dbReference type="AlphaFoldDB" id="A0A9P7EUD6"/>
<accession>A0A9P7EUD6</accession>
<gene>
    <name evidence="2" type="ORF">F5147DRAFT_748310</name>
</gene>
<dbReference type="RefSeq" id="XP_041285993.1">
    <property type="nucleotide sequence ID" value="XM_041440056.1"/>
</dbReference>
<dbReference type="GeneID" id="64702315"/>
<proteinExistence type="predicted"/>
<feature type="domain" description="CxC2-like cysteine cluster KDZ transposase-associated" evidence="1">
    <location>
        <begin position="99"/>
        <end position="177"/>
    </location>
</feature>
<evidence type="ECO:0000259" key="1">
    <source>
        <dbReference type="Pfam" id="PF18803"/>
    </source>
</evidence>
<sequence length="758" mass="86703">MDTLEGQLPSPPLRTGGATYKQVLLIMRLPFHKISKWNGSFFEETSLSKIDMEIHLGHGGLPCPVLENVHEWEDMDEPVHEPSYDCLAIPELPFLHSKECTTMVDKSGVHSLMIRYCKCPNACTPDKQLFAIGMFPACFSRPKSAFMFSVLDGFLLDNLECGTSAMNYYSKLRRMTSSIFPHLVPDRYRELMRVGRQWRQLKLLKWNSFAHETKEPESSELALFCPACPQPRINAPQPAERNSDDPEWLYARSLVMDGNFKAEHLHPTHPEDEVWLTDGLCFMVTRDKYKAHLAGANEHVQMSECNNHWAVNQANASRHKLEATGIGGCACARHGYHPSRTRPCVVTFVPHSIVDFQKGERQMNMDYALCHALSHHTNGLTRALTLYDINCQYNKYFWYRDCGTSMAIRTINHQSDEHSTDAETTRAGLAGNAQRGAATWIASSITIEELQISLLMDIRRLGKYPTETQHLEIGRCRTKLQNQIDEFTIAAVTHLGEDFDLDDDIRDMEVKFLDDSEQEVDAVTDSEHDSHEDPQCNVFRLENVIIPLPSNIGIQRCTELGVVHLVGQEIALQEGQANDTLQAIRVLLADKAVLFCTTVRPAKSQAKVTRAWTQPTFYWKKYLQMEKSHLKASAAVADPNAQGQRNSTLPWFWSLDVQGDSISNDWMNEFYRVHWLRAKALRDRWSEEQLLVEHEMGWTLQFFLHKASMWLSHITHNGDPLLEEHKCYAIQQAHMYHELAKHARTTFLKANPMLKIIV</sequence>
<evidence type="ECO:0000313" key="3">
    <source>
        <dbReference type="Proteomes" id="UP000823399"/>
    </source>
</evidence>
<protein>
    <recommendedName>
        <fullName evidence="1">CxC2-like cysteine cluster KDZ transposase-associated domain-containing protein</fullName>
    </recommendedName>
</protein>
<dbReference type="InterPro" id="IPR041457">
    <property type="entry name" value="CxC2_KDZ-assoc"/>
</dbReference>
<comment type="caution">
    <text evidence="2">The sequence shown here is derived from an EMBL/GenBank/DDBJ whole genome shotgun (WGS) entry which is preliminary data.</text>
</comment>
<dbReference type="Pfam" id="PF18758">
    <property type="entry name" value="KDZ"/>
    <property type="match status" value="1"/>
</dbReference>
<dbReference type="InterPro" id="IPR040521">
    <property type="entry name" value="KDZ"/>
</dbReference>
<dbReference type="Pfam" id="PF18803">
    <property type="entry name" value="CxC2"/>
    <property type="match status" value="1"/>
</dbReference>
<organism evidence="2 3">
    <name type="scientific">Suillus discolor</name>
    <dbReference type="NCBI Taxonomy" id="1912936"/>
    <lineage>
        <taxon>Eukaryota</taxon>
        <taxon>Fungi</taxon>
        <taxon>Dikarya</taxon>
        <taxon>Basidiomycota</taxon>
        <taxon>Agaricomycotina</taxon>
        <taxon>Agaricomycetes</taxon>
        <taxon>Agaricomycetidae</taxon>
        <taxon>Boletales</taxon>
        <taxon>Suillineae</taxon>
        <taxon>Suillaceae</taxon>
        <taxon>Suillus</taxon>
    </lineage>
</organism>
<reference evidence="2" key="1">
    <citation type="journal article" date="2020" name="New Phytol.">
        <title>Comparative genomics reveals dynamic genome evolution in host specialist ectomycorrhizal fungi.</title>
        <authorList>
            <person name="Lofgren L.A."/>
            <person name="Nguyen N.H."/>
            <person name="Vilgalys R."/>
            <person name="Ruytinx J."/>
            <person name="Liao H.L."/>
            <person name="Branco S."/>
            <person name="Kuo A."/>
            <person name="LaButti K."/>
            <person name="Lipzen A."/>
            <person name="Andreopoulos W."/>
            <person name="Pangilinan J."/>
            <person name="Riley R."/>
            <person name="Hundley H."/>
            <person name="Na H."/>
            <person name="Barry K."/>
            <person name="Grigoriev I.V."/>
            <person name="Stajich J.E."/>
            <person name="Kennedy P.G."/>
        </authorList>
    </citation>
    <scope>NUCLEOTIDE SEQUENCE</scope>
    <source>
        <strain evidence="2">FC423</strain>
    </source>
</reference>
<keyword evidence="3" id="KW-1185">Reference proteome</keyword>
<dbReference type="Proteomes" id="UP000823399">
    <property type="component" value="Unassembled WGS sequence"/>
</dbReference>
<dbReference type="EMBL" id="JABBWM010000109">
    <property type="protein sequence ID" value="KAG2089741.1"/>
    <property type="molecule type" value="Genomic_DNA"/>
</dbReference>
<dbReference type="OrthoDB" id="2673721at2759"/>
<name>A0A9P7EUD6_9AGAM</name>